<dbReference type="SUPFAM" id="SSF52540">
    <property type="entry name" value="P-loop containing nucleoside triphosphate hydrolases"/>
    <property type="match status" value="1"/>
</dbReference>
<dbReference type="Pfam" id="PF00005">
    <property type="entry name" value="ABC_tran"/>
    <property type="match status" value="1"/>
</dbReference>
<dbReference type="FunFam" id="3.40.50.300:FF:000056">
    <property type="entry name" value="Cell division ATP-binding protein FtsE"/>
    <property type="match status" value="1"/>
</dbReference>
<dbReference type="InterPro" id="IPR027417">
    <property type="entry name" value="P-loop_NTPase"/>
</dbReference>
<dbReference type="PANTHER" id="PTHR42798">
    <property type="entry name" value="LIPOPROTEIN-RELEASING SYSTEM ATP-BINDING PROTEIN LOLD"/>
    <property type="match status" value="1"/>
</dbReference>
<evidence type="ECO:0000256" key="2">
    <source>
        <dbReference type="ARBA" id="ARBA00022448"/>
    </source>
</evidence>
<dbReference type="PANTHER" id="PTHR42798:SF6">
    <property type="entry name" value="CELL DIVISION ATP-BINDING PROTEIN FTSE"/>
    <property type="match status" value="1"/>
</dbReference>
<dbReference type="AlphaFoldDB" id="A0A0C7QT80"/>
<keyword evidence="4 6" id="KW-0067">ATP-binding</keyword>
<feature type="domain" description="ABC transporter" evidence="5">
    <location>
        <begin position="5"/>
        <end position="228"/>
    </location>
</feature>
<protein>
    <submittedName>
        <fullName evidence="6">ABC transporter ATP-binding protein</fullName>
        <ecNumber evidence="6">3.6.3.-</ecNumber>
    </submittedName>
</protein>
<keyword evidence="2" id="KW-0813">Transport</keyword>
<dbReference type="InterPro" id="IPR003593">
    <property type="entry name" value="AAA+_ATPase"/>
</dbReference>
<keyword evidence="3" id="KW-0547">Nucleotide-binding</keyword>
<accession>A0A0C7QT80</accession>
<dbReference type="PROSITE" id="PS00211">
    <property type="entry name" value="ABC_TRANSPORTER_1"/>
    <property type="match status" value="1"/>
</dbReference>
<evidence type="ECO:0000256" key="1">
    <source>
        <dbReference type="ARBA" id="ARBA00005417"/>
    </source>
</evidence>
<evidence type="ECO:0000313" key="6">
    <source>
        <dbReference type="EMBL" id="CEQ03772.1"/>
    </source>
</evidence>
<dbReference type="Gene3D" id="3.40.50.300">
    <property type="entry name" value="P-loop containing nucleotide triphosphate hydrolases"/>
    <property type="match status" value="1"/>
</dbReference>
<dbReference type="OrthoDB" id="9802264at2"/>
<evidence type="ECO:0000259" key="5">
    <source>
        <dbReference type="PROSITE" id="PS50893"/>
    </source>
</evidence>
<dbReference type="InterPro" id="IPR003439">
    <property type="entry name" value="ABC_transporter-like_ATP-bd"/>
</dbReference>
<gene>
    <name evidence="6" type="primary">lolD_14</name>
    <name evidence="6" type="ORF">R28058_15051</name>
</gene>
<dbReference type="SMART" id="SM00382">
    <property type="entry name" value="AAA"/>
    <property type="match status" value="1"/>
</dbReference>
<reference evidence="6 7" key="1">
    <citation type="submission" date="2015-01" db="EMBL/GenBank/DDBJ databases">
        <authorList>
            <person name="Aslett A.Martin."/>
            <person name="De Silva Nishadi"/>
        </authorList>
    </citation>
    <scope>NUCLEOTIDE SEQUENCE [LARGE SCALE GENOMIC DNA]</scope>
    <source>
        <strain evidence="6 7">R28058</strain>
    </source>
</reference>
<dbReference type="GO" id="GO:0005886">
    <property type="term" value="C:plasma membrane"/>
    <property type="evidence" value="ECO:0007669"/>
    <property type="project" value="UniProtKB-ARBA"/>
</dbReference>
<proteinExistence type="inferred from homology"/>
<dbReference type="CDD" id="cd03255">
    <property type="entry name" value="ABC_MJ0796_LolCDE_FtsE"/>
    <property type="match status" value="1"/>
</dbReference>
<dbReference type="InterPro" id="IPR017911">
    <property type="entry name" value="MacB-like_ATP-bd"/>
</dbReference>
<comment type="similarity">
    <text evidence="1">Belongs to the ABC transporter superfamily.</text>
</comment>
<dbReference type="InterPro" id="IPR017871">
    <property type="entry name" value="ABC_transporter-like_CS"/>
</dbReference>
<name>A0A0C7QT80_PARSO</name>
<organism evidence="6 7">
    <name type="scientific">Paraclostridium sordellii</name>
    <name type="common">Clostridium sordellii</name>
    <dbReference type="NCBI Taxonomy" id="1505"/>
    <lineage>
        <taxon>Bacteria</taxon>
        <taxon>Bacillati</taxon>
        <taxon>Bacillota</taxon>
        <taxon>Clostridia</taxon>
        <taxon>Peptostreptococcales</taxon>
        <taxon>Peptostreptococcaceae</taxon>
        <taxon>Paraclostridium</taxon>
    </lineage>
</organism>
<dbReference type="Proteomes" id="UP000049127">
    <property type="component" value="Unassembled WGS sequence"/>
</dbReference>
<keyword evidence="6" id="KW-0378">Hydrolase</keyword>
<evidence type="ECO:0000256" key="3">
    <source>
        <dbReference type="ARBA" id="ARBA00022741"/>
    </source>
</evidence>
<dbReference type="EC" id="3.6.3.-" evidence="6"/>
<dbReference type="RefSeq" id="WP_055341985.1">
    <property type="nucleotide sequence ID" value="NZ_CDNI01000003.1"/>
</dbReference>
<evidence type="ECO:0000313" key="7">
    <source>
        <dbReference type="Proteomes" id="UP000049127"/>
    </source>
</evidence>
<evidence type="ECO:0000256" key="4">
    <source>
        <dbReference type="ARBA" id="ARBA00022840"/>
    </source>
</evidence>
<dbReference type="PROSITE" id="PS50893">
    <property type="entry name" value="ABC_TRANSPORTER_2"/>
    <property type="match status" value="1"/>
</dbReference>
<dbReference type="EMBL" id="CEKZ01000003">
    <property type="protein sequence ID" value="CEQ03772.1"/>
    <property type="molecule type" value="Genomic_DNA"/>
</dbReference>
<dbReference type="GO" id="GO:0016887">
    <property type="term" value="F:ATP hydrolysis activity"/>
    <property type="evidence" value="ECO:0007669"/>
    <property type="project" value="InterPro"/>
</dbReference>
<dbReference type="GO" id="GO:0005524">
    <property type="term" value="F:ATP binding"/>
    <property type="evidence" value="ECO:0007669"/>
    <property type="project" value="UniProtKB-KW"/>
</dbReference>
<sequence length="228" mass="25438">MENILSFENVSYSYNSDKKVLDGINIDFESGKFYTIIGQSGSGKTTLISLACGLDYPSSGNINYKGKSLKSISLEKYRNKYVSIIFQGYNLLNYMNAIENITSAMSIKGINTNDNKQFAVDMLKRVGINKEQGMQKTLTLSGGQQQRVAIARALCCESELIIADEPTGNLDEITSKEIIALFKDIVINENKTVIMVTHNKDIAIESDETYLVKDTELIKVHFPKDFNS</sequence>